<feature type="region of interest" description="Disordered" evidence="1">
    <location>
        <begin position="170"/>
        <end position="319"/>
    </location>
</feature>
<feature type="region of interest" description="Disordered" evidence="1">
    <location>
        <begin position="1"/>
        <end position="112"/>
    </location>
</feature>
<feature type="compositionally biased region" description="Acidic residues" evidence="1">
    <location>
        <begin position="178"/>
        <end position="197"/>
    </location>
</feature>
<feature type="compositionally biased region" description="Basic residues" evidence="1">
    <location>
        <begin position="39"/>
        <end position="49"/>
    </location>
</feature>
<feature type="compositionally biased region" description="Polar residues" evidence="1">
    <location>
        <begin position="294"/>
        <end position="308"/>
    </location>
</feature>
<dbReference type="AlphaFoldDB" id="F2THU1"/>
<feature type="compositionally biased region" description="Polar residues" evidence="1">
    <location>
        <begin position="269"/>
        <end position="282"/>
    </location>
</feature>
<dbReference type="OrthoDB" id="4755622at2759"/>
<reference evidence="2" key="1">
    <citation type="submission" date="2010-03" db="EMBL/GenBank/DDBJ databases">
        <title>Annotation of Blastomyces dermatitidis strain ATCC 18188.</title>
        <authorList>
            <consortium name="The Broad Institute Genome Sequencing Platform"/>
            <consortium name="Broad Institute Genome Sequencing Center for Infectious Disease."/>
            <person name="Cuomo C."/>
            <person name="Klein B."/>
            <person name="Sullivan T."/>
            <person name="Heitman J."/>
            <person name="Young S."/>
            <person name="Zeng Q."/>
            <person name="Gargeya S."/>
            <person name="Alvarado L."/>
            <person name="Berlin A.M."/>
            <person name="Chapman S.B."/>
            <person name="Chen Z."/>
            <person name="Freedman E."/>
            <person name="Gellesch M."/>
            <person name="Goldberg J."/>
            <person name="Griggs A."/>
            <person name="Gujja S."/>
            <person name="Heilman E."/>
            <person name="Heiman D."/>
            <person name="Howarth C."/>
            <person name="Mehta T."/>
            <person name="Neiman D."/>
            <person name="Pearson M."/>
            <person name="Roberts A."/>
            <person name="Saif S."/>
            <person name="Shea T."/>
            <person name="Shenoy N."/>
            <person name="Sisk P."/>
            <person name="Stolte C."/>
            <person name="Sykes S."/>
            <person name="White J."/>
            <person name="Yandava C."/>
            <person name="Haas B."/>
            <person name="Nusbaum C."/>
            <person name="Birren B."/>
        </authorList>
    </citation>
    <scope>NUCLEOTIDE SEQUENCE [LARGE SCALE GENOMIC DNA]</scope>
    <source>
        <strain evidence="2">ATCC 18188</strain>
    </source>
</reference>
<evidence type="ECO:0000313" key="2">
    <source>
        <dbReference type="EMBL" id="EGE82804.1"/>
    </source>
</evidence>
<name>F2THU1_AJEDA</name>
<feature type="compositionally biased region" description="Basic residues" evidence="1">
    <location>
        <begin position="427"/>
        <end position="437"/>
    </location>
</feature>
<accession>F2THU1</accession>
<organism evidence="2">
    <name type="scientific">Ajellomyces dermatitidis (strain ATCC 18188 / CBS 674.68)</name>
    <name type="common">Blastomyces dermatitidis</name>
    <dbReference type="NCBI Taxonomy" id="653446"/>
    <lineage>
        <taxon>Eukaryota</taxon>
        <taxon>Fungi</taxon>
        <taxon>Dikarya</taxon>
        <taxon>Ascomycota</taxon>
        <taxon>Pezizomycotina</taxon>
        <taxon>Eurotiomycetes</taxon>
        <taxon>Eurotiomycetidae</taxon>
        <taxon>Onygenales</taxon>
        <taxon>Ajellomycetaceae</taxon>
        <taxon>Blastomyces</taxon>
    </lineage>
</organism>
<dbReference type="Proteomes" id="UP000007802">
    <property type="component" value="Unassembled WGS sequence"/>
</dbReference>
<dbReference type="HOGENOM" id="CLU_556611_0_0_1"/>
<proteinExistence type="predicted"/>
<feature type="compositionally biased region" description="Basic and acidic residues" evidence="1">
    <location>
        <begin position="466"/>
        <end position="477"/>
    </location>
</feature>
<feature type="region of interest" description="Disordered" evidence="1">
    <location>
        <begin position="367"/>
        <end position="495"/>
    </location>
</feature>
<feature type="compositionally biased region" description="Polar residues" evidence="1">
    <location>
        <begin position="367"/>
        <end position="395"/>
    </location>
</feature>
<gene>
    <name evidence="2" type="ORF">BDDG_05748</name>
</gene>
<sequence length="495" mass="54530">MEAKNYSSILRKFSSKPPPSRSRRELSFQQVDSSSRTHASSRRASRRTSLKLSPPPSSPEDSSLSRLGKTPDRDVSPLSLPSQLEVVKKPASTPTVLNNTAPPPLLNPHTAAPHTNFKQILIHTAKCDKCNNHNKAILRRCTTCGFQICTPCWVNRGGGQHTATRVFRGPVFNPNAANDEEVDQGDEGGDNEEDEVGDGSISASDDSDDVGDAIVVSDNEKEGGVLSIHSVDEPEPPPRPPNLRHNDLDIPYHDPQTGEVSRPMYAYSSDPQATNSEDTNGANELPVNKRTRARSITSRYTRGTPSNQARKDTSDDESLVEITCEPARGKIKDRGGLYYSDLTPESRERIDILISTAINLFQGASFNSSQSQATHPPTSNNYPLRTNSPPINSRSPLFVPMEPNDHPATAYNARLSHAGTPRGSPRTSHRRPFHMPHGKGMGDKRQTTRQSRPPAPNPPARKRKRDSGDVERRERIWRGPFLDESSDEEKGTRGL</sequence>
<dbReference type="EMBL" id="GG749439">
    <property type="protein sequence ID" value="EGE82804.1"/>
    <property type="molecule type" value="Genomic_DNA"/>
</dbReference>
<protein>
    <submittedName>
        <fullName evidence="2">Uncharacterized protein</fullName>
    </submittedName>
</protein>
<evidence type="ECO:0000256" key="1">
    <source>
        <dbReference type="SAM" id="MobiDB-lite"/>
    </source>
</evidence>